<organism evidence="1 2">
    <name type="scientific">[Clostridium] cellulosi</name>
    <dbReference type="NCBI Taxonomy" id="29343"/>
    <lineage>
        <taxon>Bacteria</taxon>
        <taxon>Bacillati</taxon>
        <taxon>Bacillota</taxon>
        <taxon>Clostridia</taxon>
        <taxon>Eubacteriales</taxon>
        <taxon>Oscillospiraceae</taxon>
        <taxon>Oscillospiraceae incertae sedis</taxon>
    </lineage>
</organism>
<dbReference type="EMBL" id="LM995447">
    <property type="protein sequence ID" value="CDZ25090.1"/>
    <property type="molecule type" value="Genomic_DNA"/>
</dbReference>
<sequence length="36" mass="4123">MRRVAPHTGAWIEIALKLTSAEYKNKSLPTRERGLK</sequence>
<protein>
    <submittedName>
        <fullName evidence="1">Uncharacterized protein</fullName>
    </submittedName>
</protein>
<dbReference type="KEGG" id="ccel:CCDG5_1998"/>
<dbReference type="HOGENOM" id="CLU_3355426_0_0_9"/>
<evidence type="ECO:0000313" key="1">
    <source>
        <dbReference type="EMBL" id="CDZ25090.1"/>
    </source>
</evidence>
<name>A0A078KV82_9FIRM</name>
<gene>
    <name evidence="1" type="ORF">CCDG5_1998</name>
</gene>
<accession>A0A078KV82</accession>
<evidence type="ECO:0000313" key="2">
    <source>
        <dbReference type="Proteomes" id="UP000032431"/>
    </source>
</evidence>
<dbReference type="Proteomes" id="UP000032431">
    <property type="component" value="Chromosome I"/>
</dbReference>
<proteinExistence type="predicted"/>
<dbReference type="AlphaFoldDB" id="A0A078KV82"/>
<keyword evidence="2" id="KW-1185">Reference proteome</keyword>
<reference evidence="2" key="1">
    <citation type="submission" date="2014-07" db="EMBL/GenBank/DDBJ databases">
        <authorList>
            <person name="Wibberg D."/>
        </authorList>
    </citation>
    <scope>NUCLEOTIDE SEQUENCE [LARGE SCALE GENOMIC DNA]</scope>
    <source>
        <strain evidence="2">DG5</strain>
    </source>
</reference>